<keyword evidence="1" id="KW-1133">Transmembrane helix</keyword>
<keyword evidence="2" id="KW-0934">Plastid</keyword>
<geneLocation type="chloroplast" evidence="2"/>
<proteinExistence type="predicted"/>
<keyword evidence="1" id="KW-0812">Transmembrane</keyword>
<protein>
    <submittedName>
        <fullName evidence="2">ORF47b</fullName>
    </submittedName>
</protein>
<accession>A4QMI4</accession>
<organism evidence="2">
    <name type="scientific">Pinus koraiensis</name>
    <name type="common">Korean pine</name>
    <dbReference type="NCBI Taxonomy" id="88728"/>
    <lineage>
        <taxon>Eukaryota</taxon>
        <taxon>Viridiplantae</taxon>
        <taxon>Streptophyta</taxon>
        <taxon>Embryophyta</taxon>
        <taxon>Tracheophyta</taxon>
        <taxon>Spermatophyta</taxon>
        <taxon>Pinopsida</taxon>
        <taxon>Pinidae</taxon>
        <taxon>Conifers I</taxon>
        <taxon>Pinales</taxon>
        <taxon>Pinaceae</taxon>
        <taxon>Pinus</taxon>
        <taxon>Pinus subgen. Strobus</taxon>
    </lineage>
</organism>
<keyword evidence="2" id="KW-0150">Chloroplast</keyword>
<sequence>MNSIDTERKITLGNNAFYIHSFFRKIFTQFLMIIIWMDQVLPNRWNI</sequence>
<reference evidence="2" key="1">
    <citation type="submission" date="2007-04" db="EMBL/GenBank/DDBJ databases">
        <authorList>
            <person name="Noh E.W."/>
            <person name="Lee J.S."/>
            <person name="Choi Y.I."/>
            <person name="Han M.S."/>
            <person name="Yi Y.S."/>
            <person name="Han S.U."/>
        </authorList>
    </citation>
    <scope>NUCLEOTIDE SEQUENCE</scope>
</reference>
<keyword evidence="1" id="KW-0472">Membrane</keyword>
<evidence type="ECO:0000313" key="2">
    <source>
        <dbReference type="EMBL" id="ABP35301.1"/>
    </source>
</evidence>
<dbReference type="AlphaFoldDB" id="A4QMI4"/>
<dbReference type="EMBL" id="AY228468">
    <property type="protein sequence ID" value="ABP35301.1"/>
    <property type="molecule type" value="Genomic_DNA"/>
</dbReference>
<evidence type="ECO:0000256" key="1">
    <source>
        <dbReference type="SAM" id="Phobius"/>
    </source>
</evidence>
<name>A4QMI4_PINKO</name>
<feature type="transmembrane region" description="Helical" evidence="1">
    <location>
        <begin position="17"/>
        <end position="37"/>
    </location>
</feature>